<dbReference type="GO" id="GO:0000070">
    <property type="term" value="P:mitotic sister chromatid segregation"/>
    <property type="evidence" value="ECO:0007669"/>
    <property type="project" value="TreeGrafter"/>
</dbReference>
<protein>
    <submittedName>
        <fullName evidence="7">(African queen) hypothetical protein</fullName>
    </submittedName>
</protein>
<reference evidence="7" key="1">
    <citation type="submission" date="2021-09" db="EMBL/GenBank/DDBJ databases">
        <authorList>
            <person name="Martin H S."/>
        </authorList>
    </citation>
    <scope>NUCLEOTIDE SEQUENCE</scope>
</reference>
<keyword evidence="4" id="KW-0158">Chromosome</keyword>
<evidence type="ECO:0000313" key="8">
    <source>
        <dbReference type="Proteomes" id="UP000789524"/>
    </source>
</evidence>
<evidence type="ECO:0000256" key="6">
    <source>
        <dbReference type="ARBA" id="ARBA00023328"/>
    </source>
</evidence>
<evidence type="ECO:0000256" key="1">
    <source>
        <dbReference type="ARBA" id="ARBA00004123"/>
    </source>
</evidence>
<keyword evidence="8" id="KW-1185">Reference proteome</keyword>
<evidence type="ECO:0000256" key="3">
    <source>
        <dbReference type="ARBA" id="ARBA00005470"/>
    </source>
</evidence>
<dbReference type="GO" id="GO:0000939">
    <property type="term" value="C:inner kinetochore"/>
    <property type="evidence" value="ECO:0007669"/>
    <property type="project" value="TreeGrafter"/>
</dbReference>
<keyword evidence="6" id="KW-0137">Centromere</keyword>
<evidence type="ECO:0000256" key="4">
    <source>
        <dbReference type="ARBA" id="ARBA00022454"/>
    </source>
</evidence>
<accession>A0A8J2QPI6</accession>
<dbReference type="AlphaFoldDB" id="A0A8J2QPI6"/>
<dbReference type="PANTHER" id="PTHR48208:SF2">
    <property type="entry name" value="CENTROMERE PROTEIN I"/>
    <property type="match status" value="1"/>
</dbReference>
<evidence type="ECO:0000256" key="5">
    <source>
        <dbReference type="ARBA" id="ARBA00023242"/>
    </source>
</evidence>
<dbReference type="OrthoDB" id="6347512at2759"/>
<evidence type="ECO:0000313" key="7">
    <source>
        <dbReference type="EMBL" id="CAG9566591.1"/>
    </source>
</evidence>
<organism evidence="7 8">
    <name type="scientific">Danaus chrysippus</name>
    <name type="common">African queen</name>
    <dbReference type="NCBI Taxonomy" id="151541"/>
    <lineage>
        <taxon>Eukaryota</taxon>
        <taxon>Metazoa</taxon>
        <taxon>Ecdysozoa</taxon>
        <taxon>Arthropoda</taxon>
        <taxon>Hexapoda</taxon>
        <taxon>Insecta</taxon>
        <taxon>Pterygota</taxon>
        <taxon>Neoptera</taxon>
        <taxon>Endopterygota</taxon>
        <taxon>Lepidoptera</taxon>
        <taxon>Glossata</taxon>
        <taxon>Ditrysia</taxon>
        <taxon>Papilionoidea</taxon>
        <taxon>Nymphalidae</taxon>
        <taxon>Danainae</taxon>
        <taxon>Danaini</taxon>
        <taxon>Danaina</taxon>
        <taxon>Danaus</taxon>
        <taxon>Anosia</taxon>
    </lineage>
</organism>
<comment type="subcellular location">
    <subcellularLocation>
        <location evidence="2">Chromosome</location>
        <location evidence="2">Centromere</location>
    </subcellularLocation>
    <subcellularLocation>
        <location evidence="1">Nucleus</location>
    </subcellularLocation>
</comment>
<dbReference type="InterPro" id="IPR012485">
    <property type="entry name" value="CENP-I"/>
</dbReference>
<sequence>MTDVEEIIDYIKSLKKGFDKELFQSKIDELGSIVDNTGLKYDDFHTLFKVWLNLNIPITKWVSFGTCLVPQEKVNQKTVEYSLRWILANYENQNNFSRIGFLLDWLTAAMDSDSIDMNTLDMGYELFYIMLTFEMLTGHAMKLVYTLTKPSDVTRGRVLELIEYAKKREAKKNMYRQIQVLLGLFKSFKPECVPEDVPCVSIYTAFRKINVVLMTRFKNSQSKRHSTSEETFRLFWVNPLNEISRNKKANLLIPNMEFANIGSKQYKNDGQKNYLDFSDPVSLLQYSSQHVLSRPARLRALLCNPAGLALLATHKHDHAFLSHDLQHLLDGCFLEQSPHSYIEKQDLLHRLALFQSTVMQGIPVVTRFLAQYLPFWNEKDYFAEIMELIQWVNVESFEDISIILDALSKIYQRAQPLEQCAINNSLNNMFCNLVFSSTKSTHHFLDMHPSEEVYTETIYMVASKINDMCNKGLQVAPGDLRVLSSSVRGCERRTRAVASISGDCSITCPPPSLLGLSLPLLDNSAAVLDNVAAIIMMYKKIFSSMKSRAGHISPRYKEHMHLLKLYTADFVSCFYEEFLSNRNKGIMFSRLHPQLVNKLIDRLPGVEAQLSVRNHLALAPYTYMQLEAIDHTEADNRLWFDTVVAQEFGNLSQFIMKAMPEMR</sequence>
<gene>
    <name evidence="7" type="ORF">DCHRY22_LOCUS7206</name>
</gene>
<dbReference type="Proteomes" id="UP000789524">
    <property type="component" value="Unassembled WGS sequence"/>
</dbReference>
<dbReference type="PANTHER" id="PTHR48208">
    <property type="entry name" value="CENTROMERE PROTEIN I"/>
    <property type="match status" value="1"/>
</dbReference>
<evidence type="ECO:0000256" key="2">
    <source>
        <dbReference type="ARBA" id="ARBA00004584"/>
    </source>
</evidence>
<comment type="caution">
    <text evidence="7">The sequence shown here is derived from an EMBL/GenBank/DDBJ whole genome shotgun (WGS) entry which is preliminary data.</text>
</comment>
<dbReference type="Pfam" id="PF07778">
    <property type="entry name" value="CENP-I"/>
    <property type="match status" value="1"/>
</dbReference>
<comment type="similarity">
    <text evidence="3">Belongs to the CENP-I/CTF3 family.</text>
</comment>
<keyword evidence="5" id="KW-0539">Nucleus</keyword>
<proteinExistence type="inferred from homology"/>
<dbReference type="GO" id="GO:0034080">
    <property type="term" value="P:CENP-A containing chromatin assembly"/>
    <property type="evidence" value="ECO:0007669"/>
    <property type="project" value="TreeGrafter"/>
</dbReference>
<dbReference type="GO" id="GO:0005634">
    <property type="term" value="C:nucleus"/>
    <property type="evidence" value="ECO:0007669"/>
    <property type="project" value="UniProtKB-SubCell"/>
</dbReference>
<name>A0A8J2QPI6_9NEOP</name>
<dbReference type="EMBL" id="CAKASE010000057">
    <property type="protein sequence ID" value="CAG9566591.1"/>
    <property type="molecule type" value="Genomic_DNA"/>
</dbReference>